<evidence type="ECO:0000313" key="1">
    <source>
        <dbReference type="EMBL" id="MBK9982571.1"/>
    </source>
</evidence>
<organism evidence="1 2">
    <name type="scientific">Candidatus Opimibacter skivensis</name>
    <dbReference type="NCBI Taxonomy" id="2982028"/>
    <lineage>
        <taxon>Bacteria</taxon>
        <taxon>Pseudomonadati</taxon>
        <taxon>Bacteroidota</taxon>
        <taxon>Saprospiria</taxon>
        <taxon>Saprospirales</taxon>
        <taxon>Saprospiraceae</taxon>
        <taxon>Candidatus Opimibacter</taxon>
    </lineage>
</organism>
<dbReference type="EMBL" id="JADKGY010000006">
    <property type="protein sequence ID" value="MBK9982571.1"/>
    <property type="molecule type" value="Genomic_DNA"/>
</dbReference>
<gene>
    <name evidence="1" type="ORF">IPP15_09115</name>
</gene>
<accession>A0A9D7XQ10</accession>
<reference evidence="1 2" key="1">
    <citation type="submission" date="2020-10" db="EMBL/GenBank/DDBJ databases">
        <title>Connecting structure to function with the recovery of over 1000 high-quality activated sludge metagenome-assembled genomes encoding full-length rRNA genes using long-read sequencing.</title>
        <authorList>
            <person name="Singleton C.M."/>
            <person name="Petriglieri F."/>
            <person name="Kristensen J.M."/>
            <person name="Kirkegaard R.H."/>
            <person name="Michaelsen T.Y."/>
            <person name="Andersen M.H."/>
            <person name="Karst S.M."/>
            <person name="Dueholm M.S."/>
            <person name="Nielsen P.H."/>
            <person name="Albertsen M."/>
        </authorList>
    </citation>
    <scope>NUCLEOTIDE SEQUENCE [LARGE SCALE GENOMIC DNA]</scope>
    <source>
        <strain evidence="1">Ribe_18-Q3-R11-54_MAXAC.273</strain>
    </source>
</reference>
<protein>
    <submittedName>
        <fullName evidence="1">Uncharacterized protein</fullName>
    </submittedName>
</protein>
<dbReference type="Proteomes" id="UP000808337">
    <property type="component" value="Unassembled WGS sequence"/>
</dbReference>
<dbReference type="AlphaFoldDB" id="A0A9D7XQ10"/>
<sequence length="147" mass="16336">MSRYFILLFLFSIMLIHVSCGVDCSKVNCASPGGTLTFKVTKDGKNALFGTDSISHDSIRLFVTITDTSSYDIPIQYDTLTESIRLNMDQDVTYILKIDSLRNDTFQVFAVPAGMDDCCKLYQLNSATKNGQNLCGNGCNETFEIQL</sequence>
<evidence type="ECO:0000313" key="2">
    <source>
        <dbReference type="Proteomes" id="UP000808337"/>
    </source>
</evidence>
<proteinExistence type="predicted"/>
<name>A0A9D7XQ10_9BACT</name>
<comment type="caution">
    <text evidence="1">The sequence shown here is derived from an EMBL/GenBank/DDBJ whole genome shotgun (WGS) entry which is preliminary data.</text>
</comment>